<comment type="catalytic activity">
    <reaction evidence="10">
        <text>adenosine + phosphate = alpha-D-ribose 1-phosphate + adenine</text>
        <dbReference type="Rhea" id="RHEA:27642"/>
        <dbReference type="ChEBI" id="CHEBI:16335"/>
        <dbReference type="ChEBI" id="CHEBI:16708"/>
        <dbReference type="ChEBI" id="CHEBI:43474"/>
        <dbReference type="ChEBI" id="CHEBI:57720"/>
        <dbReference type="EC" id="2.4.2.1"/>
    </reaction>
    <physiologicalReaction direction="left-to-right" evidence="10">
        <dbReference type="Rhea" id="RHEA:27643"/>
    </physiologicalReaction>
</comment>
<dbReference type="Pfam" id="PF02578">
    <property type="entry name" value="Cu-oxidase_4"/>
    <property type="match status" value="1"/>
</dbReference>
<dbReference type="InterPro" id="IPR038371">
    <property type="entry name" value="Cu_polyphenol_OxRdtase_sf"/>
</dbReference>
<comment type="catalytic activity">
    <reaction evidence="1">
        <text>inosine + phosphate = alpha-D-ribose 1-phosphate + hypoxanthine</text>
        <dbReference type="Rhea" id="RHEA:27646"/>
        <dbReference type="ChEBI" id="CHEBI:17368"/>
        <dbReference type="ChEBI" id="CHEBI:17596"/>
        <dbReference type="ChEBI" id="CHEBI:43474"/>
        <dbReference type="ChEBI" id="CHEBI:57720"/>
        <dbReference type="EC" id="2.4.2.1"/>
    </reaction>
    <physiologicalReaction direction="left-to-right" evidence="1">
        <dbReference type="Rhea" id="RHEA:27647"/>
    </physiologicalReaction>
</comment>
<evidence type="ECO:0000256" key="2">
    <source>
        <dbReference type="ARBA" id="ARBA00003215"/>
    </source>
</evidence>
<reference evidence="14" key="1">
    <citation type="journal article" date="2019" name="Int. J. Syst. Evol. Microbiol.">
        <title>The Global Catalogue of Microorganisms (GCM) 10K type strain sequencing project: providing services to taxonomists for standard genome sequencing and annotation.</title>
        <authorList>
            <consortium name="The Broad Institute Genomics Platform"/>
            <consortium name="The Broad Institute Genome Sequencing Center for Infectious Disease"/>
            <person name="Wu L."/>
            <person name="Ma J."/>
        </authorList>
    </citation>
    <scope>NUCLEOTIDE SEQUENCE [LARGE SCALE GENOMIC DNA]</scope>
    <source>
        <strain evidence="14">CGMCC 4.7371</strain>
    </source>
</reference>
<keyword evidence="8" id="KW-0186">Copper</keyword>
<evidence type="ECO:0000313" key="13">
    <source>
        <dbReference type="EMBL" id="GGO87093.1"/>
    </source>
</evidence>
<comment type="catalytic activity">
    <reaction evidence="9">
        <text>adenosine + H2O + H(+) = inosine + NH4(+)</text>
        <dbReference type="Rhea" id="RHEA:24408"/>
        <dbReference type="ChEBI" id="CHEBI:15377"/>
        <dbReference type="ChEBI" id="CHEBI:15378"/>
        <dbReference type="ChEBI" id="CHEBI:16335"/>
        <dbReference type="ChEBI" id="CHEBI:17596"/>
        <dbReference type="ChEBI" id="CHEBI:28938"/>
        <dbReference type="EC" id="3.5.4.4"/>
    </reaction>
    <physiologicalReaction direction="left-to-right" evidence="9">
        <dbReference type="Rhea" id="RHEA:24409"/>
    </physiologicalReaction>
</comment>
<name>A0ABQ2NCL7_9ACTN</name>
<accession>A0ABQ2NCL7</accession>
<sequence>MFAHRLTADPVELAFTDRLGGVSASPYDALNLARVSDDDPGAIRDNWRLVLEAFAPDGATLCDMQQVHGAEVALADPGADAAPVCDAIVTDRTDVVLAVRVADCVPVLLADPAAGVVGAAHAGRLGVQQDVVGATVARMRDLGARDVTAWVGPHVCGSCYEVPPAMQDEVAAAEPSTRSTTSWGTPALDLGAGVRAQLERAGVTVELLGPCTLESDSLYSHRRDGAAAGRLAGLVRVRP</sequence>
<dbReference type="PANTHER" id="PTHR30616">
    <property type="entry name" value="UNCHARACTERIZED PROTEIN YFIH"/>
    <property type="match status" value="1"/>
</dbReference>
<dbReference type="NCBIfam" id="TIGR00726">
    <property type="entry name" value="peptidoglycan editing factor PgeF"/>
    <property type="match status" value="1"/>
</dbReference>
<evidence type="ECO:0000256" key="3">
    <source>
        <dbReference type="ARBA" id="ARBA00007353"/>
    </source>
</evidence>
<comment type="function">
    <text evidence="2">Purine nucleoside enzyme that catalyzes the phosphorolysis of adenosine and inosine nucleosides, yielding D-ribose 1-phosphate and the respective free bases, adenine and hypoxanthine. Also catalyzes the phosphorolysis of S-methyl-5'-thioadenosine into adenine and S-methyl-5-thio-alpha-D-ribose 1-phosphate. Also has adenosine deaminase activity.</text>
</comment>
<dbReference type="Gene3D" id="3.60.140.10">
    <property type="entry name" value="CNF1/YfiH-like putative cysteine hydrolases"/>
    <property type="match status" value="1"/>
</dbReference>
<evidence type="ECO:0000256" key="10">
    <source>
        <dbReference type="ARBA" id="ARBA00048968"/>
    </source>
</evidence>
<keyword evidence="4" id="KW-0808">Transferase</keyword>
<comment type="caution">
    <text evidence="13">The sequence shown here is derived from an EMBL/GenBank/DDBJ whole genome shotgun (WGS) entry which is preliminary data.</text>
</comment>
<dbReference type="PANTHER" id="PTHR30616:SF2">
    <property type="entry name" value="PURINE NUCLEOSIDE PHOSPHORYLASE LACC1"/>
    <property type="match status" value="1"/>
</dbReference>
<evidence type="ECO:0000256" key="4">
    <source>
        <dbReference type="ARBA" id="ARBA00022679"/>
    </source>
</evidence>
<organism evidence="13 14">
    <name type="scientific">Nocardioides phosphati</name>
    <dbReference type="NCBI Taxonomy" id="1867775"/>
    <lineage>
        <taxon>Bacteria</taxon>
        <taxon>Bacillati</taxon>
        <taxon>Actinomycetota</taxon>
        <taxon>Actinomycetes</taxon>
        <taxon>Propionibacteriales</taxon>
        <taxon>Nocardioidaceae</taxon>
        <taxon>Nocardioides</taxon>
    </lineage>
</organism>
<evidence type="ECO:0000256" key="6">
    <source>
        <dbReference type="ARBA" id="ARBA00022801"/>
    </source>
</evidence>
<keyword evidence="14" id="KW-1185">Reference proteome</keyword>
<dbReference type="InterPro" id="IPR011324">
    <property type="entry name" value="Cytotoxic_necrot_fac-like_cat"/>
</dbReference>
<keyword evidence="6" id="KW-0378">Hydrolase</keyword>
<keyword evidence="5" id="KW-0479">Metal-binding</keyword>
<dbReference type="SUPFAM" id="SSF64438">
    <property type="entry name" value="CNF1/YfiH-like putative cysteine hydrolases"/>
    <property type="match status" value="1"/>
</dbReference>
<evidence type="ECO:0000256" key="1">
    <source>
        <dbReference type="ARBA" id="ARBA00000553"/>
    </source>
</evidence>
<evidence type="ECO:0000256" key="12">
    <source>
        <dbReference type="RuleBase" id="RU361274"/>
    </source>
</evidence>
<evidence type="ECO:0000313" key="14">
    <source>
        <dbReference type="Proteomes" id="UP000655410"/>
    </source>
</evidence>
<comment type="catalytic activity">
    <reaction evidence="11">
        <text>S-methyl-5'-thioadenosine + phosphate = 5-(methylsulfanyl)-alpha-D-ribose 1-phosphate + adenine</text>
        <dbReference type="Rhea" id="RHEA:11852"/>
        <dbReference type="ChEBI" id="CHEBI:16708"/>
        <dbReference type="ChEBI" id="CHEBI:17509"/>
        <dbReference type="ChEBI" id="CHEBI:43474"/>
        <dbReference type="ChEBI" id="CHEBI:58533"/>
        <dbReference type="EC" id="2.4.2.28"/>
    </reaction>
    <physiologicalReaction direction="left-to-right" evidence="11">
        <dbReference type="Rhea" id="RHEA:11853"/>
    </physiologicalReaction>
</comment>
<evidence type="ECO:0000256" key="9">
    <source>
        <dbReference type="ARBA" id="ARBA00047989"/>
    </source>
</evidence>
<dbReference type="Proteomes" id="UP000655410">
    <property type="component" value="Unassembled WGS sequence"/>
</dbReference>
<keyword evidence="7" id="KW-0862">Zinc</keyword>
<dbReference type="RefSeq" id="WP_188783000.1">
    <property type="nucleotide sequence ID" value="NZ_BMNI01000002.1"/>
</dbReference>
<evidence type="ECO:0000256" key="11">
    <source>
        <dbReference type="ARBA" id="ARBA00049893"/>
    </source>
</evidence>
<dbReference type="InterPro" id="IPR003730">
    <property type="entry name" value="Cu_polyphenol_OxRdtase"/>
</dbReference>
<evidence type="ECO:0000256" key="5">
    <source>
        <dbReference type="ARBA" id="ARBA00022723"/>
    </source>
</evidence>
<dbReference type="CDD" id="cd16833">
    <property type="entry name" value="YfiH"/>
    <property type="match status" value="1"/>
</dbReference>
<proteinExistence type="inferred from homology"/>
<protein>
    <recommendedName>
        <fullName evidence="12">Purine nucleoside phosphorylase</fullName>
    </recommendedName>
</protein>
<comment type="similarity">
    <text evidence="3 12">Belongs to the purine nucleoside phosphorylase YfiH/LACC1 family.</text>
</comment>
<gene>
    <name evidence="13" type="ORF">GCM10011584_10880</name>
</gene>
<evidence type="ECO:0000256" key="8">
    <source>
        <dbReference type="ARBA" id="ARBA00023008"/>
    </source>
</evidence>
<evidence type="ECO:0000256" key="7">
    <source>
        <dbReference type="ARBA" id="ARBA00022833"/>
    </source>
</evidence>
<dbReference type="EMBL" id="BMNI01000002">
    <property type="protein sequence ID" value="GGO87093.1"/>
    <property type="molecule type" value="Genomic_DNA"/>
</dbReference>